<feature type="region of interest" description="Disordered" evidence="1">
    <location>
        <begin position="221"/>
        <end position="242"/>
    </location>
</feature>
<keyword evidence="4" id="KW-1185">Reference proteome</keyword>
<gene>
    <name evidence="3" type="ORF">PZE19_05840</name>
</gene>
<proteinExistence type="predicted"/>
<dbReference type="Pfam" id="PF18734">
    <property type="entry name" value="HEPN_AbiU2"/>
    <property type="match status" value="1"/>
</dbReference>
<comment type="caution">
    <text evidence="3">The sequence shown here is derived from an EMBL/GenBank/DDBJ whole genome shotgun (WGS) entry which is preliminary data.</text>
</comment>
<dbReference type="EMBL" id="JARRAG010000001">
    <property type="protein sequence ID" value="MDG3003280.1"/>
    <property type="molecule type" value="Genomic_DNA"/>
</dbReference>
<evidence type="ECO:0000313" key="3">
    <source>
        <dbReference type="EMBL" id="MDG3003280.1"/>
    </source>
</evidence>
<dbReference type="InterPro" id="IPR040704">
    <property type="entry name" value="HEPN_AbiU2"/>
</dbReference>
<accession>A0ABT6F7B8</accession>
<evidence type="ECO:0000259" key="2">
    <source>
        <dbReference type="Pfam" id="PF18734"/>
    </source>
</evidence>
<feature type="domain" description="HEPN AbiU2-like" evidence="2">
    <location>
        <begin position="18"/>
        <end position="168"/>
    </location>
</feature>
<evidence type="ECO:0000256" key="1">
    <source>
        <dbReference type="SAM" id="MobiDB-lite"/>
    </source>
</evidence>
<organism evidence="3 4">
    <name type="scientific">Paludisphaera mucosa</name>
    <dbReference type="NCBI Taxonomy" id="3030827"/>
    <lineage>
        <taxon>Bacteria</taxon>
        <taxon>Pseudomonadati</taxon>
        <taxon>Planctomycetota</taxon>
        <taxon>Planctomycetia</taxon>
        <taxon>Isosphaerales</taxon>
        <taxon>Isosphaeraceae</taxon>
        <taxon>Paludisphaera</taxon>
    </lineage>
</organism>
<dbReference type="Proteomes" id="UP001216907">
    <property type="component" value="Unassembled WGS sequence"/>
</dbReference>
<name>A0ABT6F7B8_9BACT</name>
<protein>
    <recommendedName>
        <fullName evidence="2">HEPN AbiU2-like domain-containing protein</fullName>
    </recommendedName>
</protein>
<sequence length="242" mass="26654">MVEPEGAAPAPRGPVVVETYHALVRQVARARGLVKLLDELFVGRDRVALWNDLAPNAMAMVQQAMINQALLGLSKVYDSAWLDKKRRNKARCTLERLAELVEADGRWELGGRIRTAVAEREEDVGKLRAIRHAHLAHADFVAHTEGDGRWRLQRDVFSRLEDAAGWILLDVQGAYGIGRTFDPGSKRSTAPGETLAQRPASNFARLIALLEDVRAGRPARWPGPIMEVQTDEAKDSGGVPGD</sequence>
<evidence type="ECO:0000313" key="4">
    <source>
        <dbReference type="Proteomes" id="UP001216907"/>
    </source>
</evidence>
<dbReference type="RefSeq" id="WP_277859634.1">
    <property type="nucleotide sequence ID" value="NZ_JARRAG010000001.1"/>
</dbReference>
<reference evidence="3 4" key="1">
    <citation type="submission" date="2023-03" db="EMBL/GenBank/DDBJ databases">
        <title>Paludisphaera mucosa sp. nov. a novel planctomycete from northern fen.</title>
        <authorList>
            <person name="Ivanova A."/>
        </authorList>
    </citation>
    <scope>NUCLEOTIDE SEQUENCE [LARGE SCALE GENOMIC DNA]</scope>
    <source>
        <strain evidence="3 4">Pla2</strain>
    </source>
</reference>